<feature type="chain" id="PRO_5011999659" evidence="1">
    <location>
        <begin position="29"/>
        <end position="52"/>
    </location>
</feature>
<sequence>MSWFHAVPHFSCLVLLWSSLVLLESCLGTCRPFIHWIMERKYCIASDLAKGD</sequence>
<evidence type="ECO:0000313" key="2">
    <source>
        <dbReference type="EMBL" id="OAY58294.1"/>
    </source>
</evidence>
<accession>A0A2C9WEL0</accession>
<organism evidence="2">
    <name type="scientific">Manihot esculenta</name>
    <name type="common">Cassava</name>
    <name type="synonym">Jatropha manihot</name>
    <dbReference type="NCBI Taxonomy" id="3983"/>
    <lineage>
        <taxon>Eukaryota</taxon>
        <taxon>Viridiplantae</taxon>
        <taxon>Streptophyta</taxon>
        <taxon>Embryophyta</taxon>
        <taxon>Tracheophyta</taxon>
        <taxon>Spermatophyta</taxon>
        <taxon>Magnoliopsida</taxon>
        <taxon>eudicotyledons</taxon>
        <taxon>Gunneridae</taxon>
        <taxon>Pentapetalae</taxon>
        <taxon>rosids</taxon>
        <taxon>fabids</taxon>
        <taxon>Malpighiales</taxon>
        <taxon>Euphorbiaceae</taxon>
        <taxon>Crotonoideae</taxon>
        <taxon>Manihoteae</taxon>
        <taxon>Manihot</taxon>
    </lineage>
</organism>
<dbReference type="EMBL" id="CM004388">
    <property type="protein sequence ID" value="OAY58294.1"/>
    <property type="molecule type" value="Genomic_DNA"/>
</dbReference>
<name>A0A2C9WEL0_MANES</name>
<dbReference type="AlphaFoldDB" id="A0A2C9WEL0"/>
<reference evidence="2" key="1">
    <citation type="submission" date="2016-02" db="EMBL/GenBank/DDBJ databases">
        <title>WGS assembly of Manihot esculenta.</title>
        <authorList>
            <person name="Bredeson J.V."/>
            <person name="Prochnik S.E."/>
            <person name="Lyons J.B."/>
            <person name="Schmutz J."/>
            <person name="Grimwood J."/>
            <person name="Vrebalov J."/>
            <person name="Bart R.S."/>
            <person name="Amuge T."/>
            <person name="Ferguson M.E."/>
            <person name="Green R."/>
            <person name="Putnam N."/>
            <person name="Stites J."/>
            <person name="Rounsley S."/>
            <person name="Rokhsar D.S."/>
        </authorList>
    </citation>
    <scope>NUCLEOTIDE SEQUENCE [LARGE SCALE GENOMIC DNA]</scope>
    <source>
        <tissue evidence="2">Leaf</tissue>
    </source>
</reference>
<evidence type="ECO:0000256" key="1">
    <source>
        <dbReference type="SAM" id="SignalP"/>
    </source>
</evidence>
<gene>
    <name evidence="2" type="ORF">MANES_02G165400</name>
</gene>
<proteinExistence type="predicted"/>
<keyword evidence="1" id="KW-0732">Signal</keyword>
<feature type="signal peptide" evidence="1">
    <location>
        <begin position="1"/>
        <end position="28"/>
    </location>
</feature>
<protein>
    <submittedName>
        <fullName evidence="2">Uncharacterized protein</fullName>
    </submittedName>
</protein>